<gene>
    <name evidence="12" type="ORF">SAMN02745702_01797</name>
</gene>
<evidence type="ECO:0000256" key="10">
    <source>
        <dbReference type="RuleBase" id="RU366046"/>
    </source>
</evidence>
<evidence type="ECO:0000313" key="12">
    <source>
        <dbReference type="EMBL" id="SKA73113.1"/>
    </source>
</evidence>
<evidence type="ECO:0000256" key="3">
    <source>
        <dbReference type="ARBA" id="ARBA00004947"/>
    </source>
</evidence>
<dbReference type="UniPathway" id="UPA00214"/>
<dbReference type="CDD" id="cd05247">
    <property type="entry name" value="UDP_G4E_1_SDR_e"/>
    <property type="match status" value="1"/>
</dbReference>
<dbReference type="Gene3D" id="3.90.25.10">
    <property type="entry name" value="UDP-galactose 4-epimerase, domain 1"/>
    <property type="match status" value="1"/>
</dbReference>
<evidence type="ECO:0000256" key="8">
    <source>
        <dbReference type="ARBA" id="ARBA00023235"/>
    </source>
</evidence>
<comment type="pathway">
    <text evidence="3 10">Carbohydrate metabolism; galactose metabolism.</text>
</comment>
<comment type="similarity">
    <text evidence="4 10">Belongs to the NAD(P)-dependent epimerase/dehydratase family.</text>
</comment>
<evidence type="ECO:0000313" key="13">
    <source>
        <dbReference type="Proteomes" id="UP000189733"/>
    </source>
</evidence>
<dbReference type="Proteomes" id="UP000189733">
    <property type="component" value="Unassembled WGS sequence"/>
</dbReference>
<evidence type="ECO:0000256" key="4">
    <source>
        <dbReference type="ARBA" id="ARBA00007637"/>
    </source>
</evidence>
<reference evidence="12 13" key="1">
    <citation type="submission" date="2017-02" db="EMBL/GenBank/DDBJ databases">
        <authorList>
            <person name="Peterson S.W."/>
        </authorList>
    </citation>
    <scope>NUCLEOTIDE SEQUENCE [LARGE SCALE GENOMIC DNA]</scope>
    <source>
        <strain evidence="12 13">DSM 18034</strain>
    </source>
</reference>
<dbReference type="EC" id="5.1.3.2" evidence="5 10"/>
<dbReference type="PANTHER" id="PTHR43725">
    <property type="entry name" value="UDP-GLUCOSE 4-EPIMERASE"/>
    <property type="match status" value="1"/>
</dbReference>
<dbReference type="AlphaFoldDB" id="A0A1T4W758"/>
<keyword evidence="7 10" id="KW-0520">NAD</keyword>
<dbReference type="Gene3D" id="3.40.50.720">
    <property type="entry name" value="NAD(P)-binding Rossmann-like Domain"/>
    <property type="match status" value="1"/>
</dbReference>
<dbReference type="NCBIfam" id="TIGR01179">
    <property type="entry name" value="galE"/>
    <property type="match status" value="1"/>
</dbReference>
<evidence type="ECO:0000259" key="11">
    <source>
        <dbReference type="Pfam" id="PF16363"/>
    </source>
</evidence>
<feature type="domain" description="NAD(P)-binding" evidence="11">
    <location>
        <begin position="7"/>
        <end position="309"/>
    </location>
</feature>
<proteinExistence type="inferred from homology"/>
<evidence type="ECO:0000256" key="5">
    <source>
        <dbReference type="ARBA" id="ARBA00013189"/>
    </source>
</evidence>
<keyword evidence="13" id="KW-1185">Reference proteome</keyword>
<comment type="catalytic activity">
    <reaction evidence="1 10">
        <text>UDP-alpha-D-glucose = UDP-alpha-D-galactose</text>
        <dbReference type="Rhea" id="RHEA:22168"/>
        <dbReference type="ChEBI" id="CHEBI:58885"/>
        <dbReference type="ChEBI" id="CHEBI:66914"/>
        <dbReference type="EC" id="5.1.3.2"/>
    </reaction>
</comment>
<accession>A0A1T4W758</accession>
<comment type="cofactor">
    <cofactor evidence="2 10">
        <name>NAD(+)</name>
        <dbReference type="ChEBI" id="CHEBI:57540"/>
    </cofactor>
</comment>
<dbReference type="OrthoDB" id="9801785at2"/>
<dbReference type="SUPFAM" id="SSF51735">
    <property type="entry name" value="NAD(P)-binding Rossmann-fold domains"/>
    <property type="match status" value="1"/>
</dbReference>
<evidence type="ECO:0000256" key="9">
    <source>
        <dbReference type="ARBA" id="ARBA00023277"/>
    </source>
</evidence>
<comment type="subunit">
    <text evidence="10">Homodimer.</text>
</comment>
<dbReference type="EMBL" id="FUYA01000005">
    <property type="protein sequence ID" value="SKA73113.1"/>
    <property type="molecule type" value="Genomic_DNA"/>
</dbReference>
<dbReference type="InterPro" id="IPR016040">
    <property type="entry name" value="NAD(P)-bd_dom"/>
</dbReference>
<dbReference type="GO" id="GO:0003978">
    <property type="term" value="F:UDP-glucose 4-epimerase activity"/>
    <property type="evidence" value="ECO:0007669"/>
    <property type="project" value="UniProtKB-UniRule"/>
</dbReference>
<protein>
    <recommendedName>
        <fullName evidence="6 10">UDP-glucose 4-epimerase</fullName>
        <ecNumber evidence="5 10">5.1.3.2</ecNumber>
    </recommendedName>
</protein>
<keyword evidence="9 10" id="KW-0119">Carbohydrate metabolism</keyword>
<name>A0A1T4W758_9BACT</name>
<dbReference type="InterPro" id="IPR005886">
    <property type="entry name" value="UDP_G4E"/>
</dbReference>
<evidence type="ECO:0000256" key="7">
    <source>
        <dbReference type="ARBA" id="ARBA00023027"/>
    </source>
</evidence>
<organism evidence="12 13">
    <name type="scientific">Desulfobaculum bizertense DSM 18034</name>
    <dbReference type="NCBI Taxonomy" id="1121442"/>
    <lineage>
        <taxon>Bacteria</taxon>
        <taxon>Pseudomonadati</taxon>
        <taxon>Thermodesulfobacteriota</taxon>
        <taxon>Desulfovibrionia</taxon>
        <taxon>Desulfovibrionales</taxon>
        <taxon>Desulfovibrionaceae</taxon>
        <taxon>Desulfobaculum</taxon>
    </lineage>
</organism>
<sequence>MERTRILVTGGAGYIGSHTCKALSAVGFEPVTVDSMVRGHEWAVQWGPLVKADIRDVDAMTATFEKYRPAAVIHFAAFIEVGESVADPATFYDNNVWGTLCLLRAMQRGNCPNIVFSSSAAVYGTPEQTPIREDHPLNPINPYGRTKLMMEQIMADFDPAYGTHHVALRYFNAAGADPDGGIGEAHNPETHLVPLAIGSALKTRGHLKVFGQDYDTPDGTCVRDYVHVSDLAQAHVASVRYLLDGGKSTALNLGTGTGNSVLEIIEAVHRAGGVAVPYENAVRRAGDPARLVATSTKAQSVLGWEPKYTDIDTIVQTAWRWHLSRKDA</sequence>
<keyword evidence="8 10" id="KW-0413">Isomerase</keyword>
<evidence type="ECO:0000256" key="6">
    <source>
        <dbReference type="ARBA" id="ARBA00018569"/>
    </source>
</evidence>
<dbReference type="STRING" id="1121442.SAMN02745702_01797"/>
<dbReference type="RefSeq" id="WP_078685079.1">
    <property type="nucleotide sequence ID" value="NZ_FUYA01000005.1"/>
</dbReference>
<dbReference type="PANTHER" id="PTHR43725:SF53">
    <property type="entry name" value="UDP-ARABINOSE 4-EPIMERASE 1"/>
    <property type="match status" value="1"/>
</dbReference>
<evidence type="ECO:0000256" key="1">
    <source>
        <dbReference type="ARBA" id="ARBA00000083"/>
    </source>
</evidence>
<dbReference type="InterPro" id="IPR036291">
    <property type="entry name" value="NAD(P)-bd_dom_sf"/>
</dbReference>
<dbReference type="Pfam" id="PF16363">
    <property type="entry name" value="GDP_Man_Dehyd"/>
    <property type="match status" value="1"/>
</dbReference>
<dbReference type="GO" id="GO:0033499">
    <property type="term" value="P:galactose catabolic process via UDP-galactose, Leloir pathway"/>
    <property type="evidence" value="ECO:0007669"/>
    <property type="project" value="TreeGrafter"/>
</dbReference>
<evidence type="ECO:0000256" key="2">
    <source>
        <dbReference type="ARBA" id="ARBA00001911"/>
    </source>
</evidence>